<feature type="non-terminal residue" evidence="2">
    <location>
        <position position="1"/>
    </location>
</feature>
<accession>A0A0B1T3S6</accession>
<evidence type="ECO:0000256" key="1">
    <source>
        <dbReference type="SAM" id="MobiDB-lite"/>
    </source>
</evidence>
<feature type="compositionally biased region" description="Polar residues" evidence="1">
    <location>
        <begin position="64"/>
        <end position="96"/>
    </location>
</feature>
<dbReference type="EMBL" id="KN553002">
    <property type="protein sequence ID" value="KHJ90447.1"/>
    <property type="molecule type" value="Genomic_DNA"/>
</dbReference>
<feature type="compositionally biased region" description="Basic and acidic residues" evidence="1">
    <location>
        <begin position="1"/>
        <end position="11"/>
    </location>
</feature>
<dbReference type="Proteomes" id="UP000053660">
    <property type="component" value="Unassembled WGS sequence"/>
</dbReference>
<reference evidence="2 3" key="1">
    <citation type="submission" date="2014-03" db="EMBL/GenBank/DDBJ databases">
        <title>Draft genome of the hookworm Oesophagostomum dentatum.</title>
        <authorList>
            <person name="Mitreva M."/>
        </authorList>
    </citation>
    <scope>NUCLEOTIDE SEQUENCE [LARGE SCALE GENOMIC DNA]</scope>
    <source>
        <strain evidence="2 3">OD-Hann</strain>
    </source>
</reference>
<keyword evidence="3" id="KW-1185">Reference proteome</keyword>
<dbReference type="OrthoDB" id="5869207at2759"/>
<feature type="compositionally biased region" description="Polar residues" evidence="1">
    <location>
        <begin position="47"/>
        <end position="56"/>
    </location>
</feature>
<feature type="region of interest" description="Disordered" evidence="1">
    <location>
        <begin position="1"/>
        <end position="102"/>
    </location>
</feature>
<gene>
    <name evidence="2" type="ORF">OESDEN_09711</name>
</gene>
<proteinExistence type="predicted"/>
<organism evidence="2 3">
    <name type="scientific">Oesophagostomum dentatum</name>
    <name type="common">Nodular worm</name>
    <dbReference type="NCBI Taxonomy" id="61180"/>
    <lineage>
        <taxon>Eukaryota</taxon>
        <taxon>Metazoa</taxon>
        <taxon>Ecdysozoa</taxon>
        <taxon>Nematoda</taxon>
        <taxon>Chromadorea</taxon>
        <taxon>Rhabditida</taxon>
        <taxon>Rhabditina</taxon>
        <taxon>Rhabditomorpha</taxon>
        <taxon>Strongyloidea</taxon>
        <taxon>Strongylidae</taxon>
        <taxon>Oesophagostomum</taxon>
    </lineage>
</organism>
<protein>
    <submittedName>
        <fullName evidence="2">Uncharacterized protein</fullName>
    </submittedName>
</protein>
<name>A0A0B1T3S6_OESDE</name>
<sequence>LTSTENFDKARSVFSETKSVDSYAEFKRRHSRASRADLPSARDYNSLPRSTSTGNIPVNKRDNSLSSVRSKASSPARSYYESTTMRSEYRSQTNGGTPDYRVTSMHEKTGPGKLTDFVPEVERNAARAREEERREFAYRRASDEEPRLIRNYDLPPAVTTKGTSGVMSAPLSSRSALSAQDESVSAVLKRSTLPRNAHKLEQYQQINTYESAGDVRTT</sequence>
<dbReference type="AlphaFoldDB" id="A0A0B1T3S6"/>
<evidence type="ECO:0000313" key="3">
    <source>
        <dbReference type="Proteomes" id="UP000053660"/>
    </source>
</evidence>
<evidence type="ECO:0000313" key="2">
    <source>
        <dbReference type="EMBL" id="KHJ90447.1"/>
    </source>
</evidence>